<dbReference type="OMA" id="GSAGDQW"/>
<dbReference type="AlphaFoldDB" id="A0A0K9NR89"/>
<comment type="similarity">
    <text evidence="3">Belongs to the APS1/VSP family.</text>
</comment>
<comment type="caution">
    <text evidence="4">The sequence shown here is derived from an EMBL/GenBank/DDBJ whole genome shotgun (WGS) entry which is preliminary data.</text>
</comment>
<name>A0A0K9NR89_ZOSMR</name>
<dbReference type="InterPro" id="IPR036412">
    <property type="entry name" value="HAD-like_sf"/>
</dbReference>
<keyword evidence="2" id="KW-0325">Glycoprotein</keyword>
<dbReference type="SUPFAM" id="SSF56784">
    <property type="entry name" value="HAD-like"/>
    <property type="match status" value="1"/>
</dbReference>
<dbReference type="InterPro" id="IPR014403">
    <property type="entry name" value="APS1/VSP"/>
</dbReference>
<dbReference type="PIRSF" id="PIRSF002674">
    <property type="entry name" value="VSP"/>
    <property type="match status" value="1"/>
</dbReference>
<dbReference type="InterPro" id="IPR023214">
    <property type="entry name" value="HAD_sf"/>
</dbReference>
<dbReference type="PANTHER" id="PTHR31284">
    <property type="entry name" value="ACID PHOSPHATASE-LIKE PROTEIN"/>
    <property type="match status" value="1"/>
</dbReference>
<dbReference type="PANTHER" id="PTHR31284:SF10">
    <property type="entry name" value="ACID PHOSPHATASE-LIKE PROTEIN"/>
    <property type="match status" value="1"/>
</dbReference>
<gene>
    <name evidence="4" type="ORF">ZOSMA_6G02310</name>
</gene>
<keyword evidence="1" id="KW-0732">Signal</keyword>
<accession>A0A0K9NR89</accession>
<organism evidence="4 5">
    <name type="scientific">Zostera marina</name>
    <name type="common">Eelgrass</name>
    <dbReference type="NCBI Taxonomy" id="29655"/>
    <lineage>
        <taxon>Eukaryota</taxon>
        <taxon>Viridiplantae</taxon>
        <taxon>Streptophyta</taxon>
        <taxon>Embryophyta</taxon>
        <taxon>Tracheophyta</taxon>
        <taxon>Spermatophyta</taxon>
        <taxon>Magnoliopsida</taxon>
        <taxon>Liliopsida</taxon>
        <taxon>Zosteraceae</taxon>
        <taxon>Zostera</taxon>
    </lineage>
</organism>
<dbReference type="GO" id="GO:0003993">
    <property type="term" value="F:acid phosphatase activity"/>
    <property type="evidence" value="ECO:0000318"/>
    <property type="project" value="GO_Central"/>
</dbReference>
<dbReference type="EMBL" id="LFYR01001803">
    <property type="protein sequence ID" value="KMZ59294.1"/>
    <property type="molecule type" value="Genomic_DNA"/>
</dbReference>
<protein>
    <submittedName>
        <fullName evidence="4">Acid phosphatase-like protein</fullName>
    </submittedName>
</protein>
<evidence type="ECO:0000256" key="3">
    <source>
        <dbReference type="PIRNR" id="PIRNR002674"/>
    </source>
</evidence>
<dbReference type="InterPro" id="IPR010028">
    <property type="entry name" value="Acid_phosphatase_pln"/>
</dbReference>
<dbReference type="Gene3D" id="3.40.50.1000">
    <property type="entry name" value="HAD superfamily/HAD-like"/>
    <property type="match status" value="1"/>
</dbReference>
<proteinExistence type="inferred from homology"/>
<dbReference type="InterPro" id="IPR005519">
    <property type="entry name" value="Acid_phosphat_B-like"/>
</dbReference>
<evidence type="ECO:0000313" key="5">
    <source>
        <dbReference type="Proteomes" id="UP000036987"/>
    </source>
</evidence>
<dbReference type="STRING" id="29655.A0A0K9NR89"/>
<dbReference type="NCBIfam" id="TIGR01675">
    <property type="entry name" value="plant-AP"/>
    <property type="match status" value="1"/>
</dbReference>
<dbReference type="Pfam" id="PF03767">
    <property type="entry name" value="Acid_phosphat_B"/>
    <property type="match status" value="1"/>
</dbReference>
<evidence type="ECO:0000256" key="2">
    <source>
        <dbReference type="ARBA" id="ARBA00023180"/>
    </source>
</evidence>
<keyword evidence="5" id="KW-1185">Reference proteome</keyword>
<reference evidence="5" key="1">
    <citation type="journal article" date="2016" name="Nature">
        <title>The genome of the seagrass Zostera marina reveals angiosperm adaptation to the sea.</title>
        <authorList>
            <person name="Olsen J.L."/>
            <person name="Rouze P."/>
            <person name="Verhelst B."/>
            <person name="Lin Y.-C."/>
            <person name="Bayer T."/>
            <person name="Collen J."/>
            <person name="Dattolo E."/>
            <person name="De Paoli E."/>
            <person name="Dittami S."/>
            <person name="Maumus F."/>
            <person name="Michel G."/>
            <person name="Kersting A."/>
            <person name="Lauritano C."/>
            <person name="Lohaus R."/>
            <person name="Toepel M."/>
            <person name="Tonon T."/>
            <person name="Vanneste K."/>
            <person name="Amirebrahimi M."/>
            <person name="Brakel J."/>
            <person name="Bostroem C."/>
            <person name="Chovatia M."/>
            <person name="Grimwood J."/>
            <person name="Jenkins J.W."/>
            <person name="Jueterbock A."/>
            <person name="Mraz A."/>
            <person name="Stam W.T."/>
            <person name="Tice H."/>
            <person name="Bornberg-Bauer E."/>
            <person name="Green P.J."/>
            <person name="Pearson G.A."/>
            <person name="Procaccini G."/>
            <person name="Duarte C.M."/>
            <person name="Schmutz J."/>
            <person name="Reusch T.B.H."/>
            <person name="Van de Peer Y."/>
        </authorList>
    </citation>
    <scope>NUCLEOTIDE SEQUENCE [LARGE SCALE GENOMIC DNA]</scope>
    <source>
        <strain evidence="5">cv. Finnish</strain>
    </source>
</reference>
<evidence type="ECO:0000256" key="1">
    <source>
        <dbReference type="ARBA" id="ARBA00022729"/>
    </source>
</evidence>
<sequence length="258" mass="29161">MSFKSSSNTPMYFHSKTLIVPIISLLLILLSVSSSSSLKTTHSAFCNSWASSVENNNAGPWETIPAKCKSFVSDYMHGPRYIFDSEAVASYSLAYAKKAITGDVGNSTWIFDIDDTLLSNLPYYRSLRYGSDSFNQTSWDQWVEKVNAPPIPASLKLYNKLKKLGFKLVLLTGRFEEHRKLTEKNLKLAGYSSWKKLILRDGSDREKTAVVYKSEKRAMLESEGFKIRGNSGDQWSDLLGSPMAERSFKHPNPMYYTV</sequence>
<dbReference type="CDD" id="cd07535">
    <property type="entry name" value="HAD_VSP"/>
    <property type="match status" value="1"/>
</dbReference>
<dbReference type="Proteomes" id="UP000036987">
    <property type="component" value="Unassembled WGS sequence"/>
</dbReference>
<dbReference type="OrthoDB" id="59415at2759"/>
<evidence type="ECO:0000313" key="4">
    <source>
        <dbReference type="EMBL" id="KMZ59294.1"/>
    </source>
</evidence>